<feature type="signal peptide" evidence="1">
    <location>
        <begin position="1"/>
        <end position="28"/>
    </location>
</feature>
<evidence type="ECO:0000256" key="1">
    <source>
        <dbReference type="SAM" id="SignalP"/>
    </source>
</evidence>
<accession>A0A4R8ZXH3</accession>
<proteinExistence type="predicted"/>
<dbReference type="AlphaFoldDB" id="A0A4R8ZXH3"/>
<reference evidence="2 3" key="1">
    <citation type="submission" date="2019-03" db="EMBL/GenBank/DDBJ databases">
        <title>Genomics of glacier-inhabiting Cryobacterium strains.</title>
        <authorList>
            <person name="Liu Q."/>
            <person name="Xin Y.-H."/>
        </authorList>
    </citation>
    <scope>NUCLEOTIDE SEQUENCE [LARGE SCALE GENOMIC DNA]</scope>
    <source>
        <strain evidence="2 3">Hh14</strain>
    </source>
</reference>
<dbReference type="Proteomes" id="UP000297447">
    <property type="component" value="Unassembled WGS sequence"/>
</dbReference>
<keyword evidence="1" id="KW-0732">Signal</keyword>
<comment type="caution">
    <text evidence="2">The sequence shown here is derived from an EMBL/GenBank/DDBJ whole genome shotgun (WGS) entry which is preliminary data.</text>
</comment>
<sequence>MRKKMSKKAIAIALVATVVLGGAGAAFAYWTSDGSGTGTVTAGTSTSVTVAQDASVTAARILPGVPLTLSGTITNPGTSEITVDHVTAALTSVNGVTTSTTTACDLDDFTVTTTEMEPAAGGVLAAGATGGAFSGATITLINLPAVNQNYCKDATFIVTYSAVGMPTT</sequence>
<protein>
    <recommendedName>
        <fullName evidence="4">Alternate-type signal peptide domain-containing protein</fullName>
    </recommendedName>
</protein>
<gene>
    <name evidence="2" type="ORF">E3T55_13655</name>
</gene>
<organism evidence="2 3">
    <name type="scientific">Cryobacterium frigoriphilum</name>
    <dbReference type="NCBI Taxonomy" id="1259150"/>
    <lineage>
        <taxon>Bacteria</taxon>
        <taxon>Bacillati</taxon>
        <taxon>Actinomycetota</taxon>
        <taxon>Actinomycetes</taxon>
        <taxon>Micrococcales</taxon>
        <taxon>Microbacteriaceae</taxon>
        <taxon>Cryobacterium</taxon>
    </lineage>
</organism>
<evidence type="ECO:0000313" key="2">
    <source>
        <dbReference type="EMBL" id="TFD48318.1"/>
    </source>
</evidence>
<evidence type="ECO:0008006" key="4">
    <source>
        <dbReference type="Google" id="ProtNLM"/>
    </source>
</evidence>
<evidence type="ECO:0000313" key="3">
    <source>
        <dbReference type="Proteomes" id="UP000297447"/>
    </source>
</evidence>
<keyword evidence="3" id="KW-1185">Reference proteome</keyword>
<dbReference type="RefSeq" id="WP_134520118.1">
    <property type="nucleotide sequence ID" value="NZ_SOHE01000056.1"/>
</dbReference>
<feature type="chain" id="PRO_5038465176" description="Alternate-type signal peptide domain-containing protein" evidence="1">
    <location>
        <begin position="29"/>
        <end position="168"/>
    </location>
</feature>
<name>A0A4R8ZXH3_9MICO</name>
<dbReference type="EMBL" id="SOHE01000056">
    <property type="protein sequence ID" value="TFD48318.1"/>
    <property type="molecule type" value="Genomic_DNA"/>
</dbReference>